<gene>
    <name evidence="1" type="primary">BnaC09g52260D</name>
    <name evidence="1" type="ORF">GSBRNA2T00094142001</name>
</gene>
<reference evidence="1 2" key="1">
    <citation type="journal article" date="2014" name="Science">
        <title>Plant genetics. Early allopolyploid evolution in the post-Neolithic Brassica napus oilseed genome.</title>
        <authorList>
            <person name="Chalhoub B."/>
            <person name="Denoeud F."/>
            <person name="Liu S."/>
            <person name="Parkin I.A."/>
            <person name="Tang H."/>
            <person name="Wang X."/>
            <person name="Chiquet J."/>
            <person name="Belcram H."/>
            <person name="Tong C."/>
            <person name="Samans B."/>
            <person name="Correa M."/>
            <person name="Da Silva C."/>
            <person name="Just J."/>
            <person name="Falentin C."/>
            <person name="Koh C.S."/>
            <person name="Le Clainche I."/>
            <person name="Bernard M."/>
            <person name="Bento P."/>
            <person name="Noel B."/>
            <person name="Labadie K."/>
            <person name="Alberti A."/>
            <person name="Charles M."/>
            <person name="Arnaud D."/>
            <person name="Guo H."/>
            <person name="Daviaud C."/>
            <person name="Alamery S."/>
            <person name="Jabbari K."/>
            <person name="Zhao M."/>
            <person name="Edger P.P."/>
            <person name="Chelaifa H."/>
            <person name="Tack D."/>
            <person name="Lassalle G."/>
            <person name="Mestiri I."/>
            <person name="Schnel N."/>
            <person name="Le Paslier M.C."/>
            <person name="Fan G."/>
            <person name="Renault V."/>
            <person name="Bayer P.E."/>
            <person name="Golicz A.A."/>
            <person name="Manoli S."/>
            <person name="Lee T.H."/>
            <person name="Thi V.H."/>
            <person name="Chalabi S."/>
            <person name="Hu Q."/>
            <person name="Fan C."/>
            <person name="Tollenaere R."/>
            <person name="Lu Y."/>
            <person name="Battail C."/>
            <person name="Shen J."/>
            <person name="Sidebottom C.H."/>
            <person name="Wang X."/>
            <person name="Canaguier A."/>
            <person name="Chauveau A."/>
            <person name="Berard A."/>
            <person name="Deniot G."/>
            <person name="Guan M."/>
            <person name="Liu Z."/>
            <person name="Sun F."/>
            <person name="Lim Y.P."/>
            <person name="Lyons E."/>
            <person name="Town C.D."/>
            <person name="Bancroft I."/>
            <person name="Wang X."/>
            <person name="Meng J."/>
            <person name="Ma J."/>
            <person name="Pires J.C."/>
            <person name="King G.J."/>
            <person name="Brunel D."/>
            <person name="Delourme R."/>
            <person name="Renard M."/>
            <person name="Aury J.M."/>
            <person name="Adams K.L."/>
            <person name="Batley J."/>
            <person name="Snowdon R.J."/>
            <person name="Tost J."/>
            <person name="Edwards D."/>
            <person name="Zhou Y."/>
            <person name="Hua W."/>
            <person name="Sharpe A.G."/>
            <person name="Paterson A.H."/>
            <person name="Guan C."/>
            <person name="Wincker P."/>
        </authorList>
    </citation>
    <scope>NUCLEOTIDE SEQUENCE [LARGE SCALE GENOMIC DNA]</scope>
    <source>
        <strain evidence="2">cv. Darmor-bzh</strain>
    </source>
</reference>
<organism evidence="1 2">
    <name type="scientific">Brassica napus</name>
    <name type="common">Rape</name>
    <dbReference type="NCBI Taxonomy" id="3708"/>
    <lineage>
        <taxon>Eukaryota</taxon>
        <taxon>Viridiplantae</taxon>
        <taxon>Streptophyta</taxon>
        <taxon>Embryophyta</taxon>
        <taxon>Tracheophyta</taxon>
        <taxon>Spermatophyta</taxon>
        <taxon>Magnoliopsida</taxon>
        <taxon>eudicotyledons</taxon>
        <taxon>Gunneridae</taxon>
        <taxon>Pentapetalae</taxon>
        <taxon>rosids</taxon>
        <taxon>malvids</taxon>
        <taxon>Brassicales</taxon>
        <taxon>Brassicaceae</taxon>
        <taxon>Brassiceae</taxon>
        <taxon>Brassica</taxon>
    </lineage>
</organism>
<evidence type="ECO:0000313" key="1">
    <source>
        <dbReference type="EMBL" id="CDY49957.1"/>
    </source>
</evidence>
<dbReference type="AlphaFoldDB" id="A0A078IJ51"/>
<proteinExistence type="predicted"/>
<name>A0A078IJ51_BRANA</name>
<protein>
    <submittedName>
        <fullName evidence="1">BnaC09g52260D protein</fullName>
    </submittedName>
</protein>
<dbReference type="PaxDb" id="3708-A0A078IJ51"/>
<dbReference type="EMBL" id="LK032870">
    <property type="protein sequence ID" value="CDY49957.1"/>
    <property type="molecule type" value="Genomic_DNA"/>
</dbReference>
<dbReference type="Proteomes" id="UP000028999">
    <property type="component" value="Unassembled WGS sequence"/>
</dbReference>
<accession>A0A078IJ51</accession>
<dbReference type="PANTHER" id="PTHR47928">
    <property type="entry name" value="REPEAT-CONTAINING PROTEIN, PUTATIVE-RELATED"/>
    <property type="match status" value="1"/>
</dbReference>
<keyword evidence="2" id="KW-1185">Reference proteome</keyword>
<dbReference type="STRING" id="3708.A0A078IJ51"/>
<sequence length="256" mass="28295">MYMVDLLGRSGLLEEAYEFAKRHAVGTRCGIWGLLGACAVHRDVKLGQRVANFLVDTASDIGAHQLLVSNLYAASCKWNCVDKTYSVKIENPSSREREKIERLVFLLLRRPASFVGAGTLGVRDLYLFLPSEWVKLLSGESFVVSVWVRHAHLFLGFWLLEGPLLLSCQVDPSQGGLVSPVSCRSSVFDGLILSGEEVYVMRLYSFSLDPAQASGSCHLQEPFCVLVLFSLMLASSFILAFPERAFKVTGSTSDYV</sequence>
<dbReference type="InterPro" id="IPR050421">
    <property type="entry name" value="PPR"/>
</dbReference>
<dbReference type="OMA" id="FILAFPE"/>
<dbReference type="Gramene" id="CDY49957">
    <property type="protein sequence ID" value="CDY49957"/>
    <property type="gene ID" value="GSBRNA2T00094142001"/>
</dbReference>
<evidence type="ECO:0000313" key="2">
    <source>
        <dbReference type="Proteomes" id="UP000028999"/>
    </source>
</evidence>
<dbReference type="PANTHER" id="PTHR47928:SF114">
    <property type="entry name" value="DYW DOMAIN-CONTAINING PROTEIN"/>
    <property type="match status" value="1"/>
</dbReference>